<sequence>MWREIKNVEQLESFLEEIKNFHDSWIYKVELISGTSLNERQGMEISISEGQIIYQSQLISANFELRLKGIDCFHINWNEAQSKEMSAGLIKYEENMFYWYSDDNFEDLNDISWFCCKKLSWRYSS</sequence>
<evidence type="ECO:0000313" key="1">
    <source>
        <dbReference type="EMBL" id="TYU53248.1"/>
    </source>
</evidence>
<dbReference type="AlphaFoldDB" id="A0AB74ND63"/>
<proteinExistence type="predicted"/>
<dbReference type="RefSeq" id="WP_070262358.1">
    <property type="nucleotide sequence ID" value="NZ_CP096153.1"/>
</dbReference>
<name>A0AB74ND63_LISMN</name>
<dbReference type="Proteomes" id="UP000322220">
    <property type="component" value="Unassembled WGS sequence"/>
</dbReference>
<accession>A0AB74ND63</accession>
<organism evidence="1 2">
    <name type="scientific">Listeria monocytogenes</name>
    <dbReference type="NCBI Taxonomy" id="1639"/>
    <lineage>
        <taxon>Bacteria</taxon>
        <taxon>Bacillati</taxon>
        <taxon>Bacillota</taxon>
        <taxon>Bacilli</taxon>
        <taxon>Bacillales</taxon>
        <taxon>Listeriaceae</taxon>
        <taxon>Listeria</taxon>
    </lineage>
</organism>
<comment type="caution">
    <text evidence="1">The sequence shown here is derived from an EMBL/GenBank/DDBJ whole genome shotgun (WGS) entry which is preliminary data.</text>
</comment>
<evidence type="ECO:0000313" key="2">
    <source>
        <dbReference type="Proteomes" id="UP000322220"/>
    </source>
</evidence>
<reference evidence="1 2" key="1">
    <citation type="submission" date="2019-08" db="EMBL/GenBank/DDBJ databases">
        <title>Soil Listeria distribution.</title>
        <authorList>
            <person name="Liao J."/>
        </authorList>
    </citation>
    <scope>NUCLEOTIDE SEQUENCE [LARGE SCALE GENOMIC DNA]</scope>
    <source>
        <strain evidence="1 2">IN-RH-2-BL1</strain>
    </source>
</reference>
<gene>
    <name evidence="1" type="ORF">FZW98_08735</name>
</gene>
<dbReference type="EMBL" id="VTIK01000003">
    <property type="protein sequence ID" value="TYU53248.1"/>
    <property type="molecule type" value="Genomic_DNA"/>
</dbReference>
<protein>
    <submittedName>
        <fullName evidence="1">Uncharacterized protein</fullName>
    </submittedName>
</protein>